<dbReference type="FunFam" id="3.90.640.10:FF:000003">
    <property type="entry name" value="Molecular chaperone DnaK"/>
    <property type="match status" value="1"/>
</dbReference>
<evidence type="ECO:0000256" key="2">
    <source>
        <dbReference type="ARBA" id="ARBA00022741"/>
    </source>
</evidence>
<dbReference type="Pfam" id="PF00012">
    <property type="entry name" value="HSP70"/>
    <property type="match status" value="1"/>
</dbReference>
<evidence type="ECO:0000313" key="5">
    <source>
        <dbReference type="Proteomes" id="UP001341281"/>
    </source>
</evidence>
<dbReference type="FunFam" id="3.30.420.40:FF:000028">
    <property type="entry name" value="heat shock 70 kDa protein-like"/>
    <property type="match status" value="1"/>
</dbReference>
<comment type="similarity">
    <text evidence="1">Belongs to the heat shock protein 70 family.</text>
</comment>
<dbReference type="GO" id="GO:0140662">
    <property type="term" value="F:ATP-dependent protein folding chaperone"/>
    <property type="evidence" value="ECO:0007669"/>
    <property type="project" value="InterPro"/>
</dbReference>
<accession>A0AAQ3TLX3</accession>
<dbReference type="InterPro" id="IPR013126">
    <property type="entry name" value="Hsp_70_fam"/>
</dbReference>
<reference evidence="4 5" key="1">
    <citation type="submission" date="2024-02" db="EMBL/GenBank/DDBJ databases">
        <title>High-quality chromosome-scale genome assembly of Pensacola bahiagrass (Paspalum notatum Flugge var. saurae).</title>
        <authorList>
            <person name="Vega J.M."/>
            <person name="Podio M."/>
            <person name="Orjuela J."/>
            <person name="Siena L.A."/>
            <person name="Pessino S.C."/>
            <person name="Combes M.C."/>
            <person name="Mariac C."/>
            <person name="Albertini E."/>
            <person name="Pupilli F."/>
            <person name="Ortiz J.P.A."/>
            <person name="Leblanc O."/>
        </authorList>
    </citation>
    <scope>NUCLEOTIDE SEQUENCE [LARGE SCALE GENOMIC DNA]</scope>
    <source>
        <strain evidence="4">R1</strain>
        <tissue evidence="4">Leaf</tissue>
    </source>
</reference>
<dbReference type="EMBL" id="CP144749">
    <property type="protein sequence ID" value="WVZ74274.1"/>
    <property type="molecule type" value="Genomic_DNA"/>
</dbReference>
<dbReference type="PANTHER" id="PTHR19375">
    <property type="entry name" value="HEAT SHOCK PROTEIN 70KDA"/>
    <property type="match status" value="1"/>
</dbReference>
<gene>
    <name evidence="4" type="ORF">U9M48_022481</name>
</gene>
<dbReference type="Gene3D" id="3.90.640.10">
    <property type="entry name" value="Actin, Chain A, domain 4"/>
    <property type="match status" value="1"/>
</dbReference>
<dbReference type="InterPro" id="IPR043129">
    <property type="entry name" value="ATPase_NBD"/>
</dbReference>
<dbReference type="Gene3D" id="3.30.420.40">
    <property type="match status" value="2"/>
</dbReference>
<keyword evidence="2" id="KW-0547">Nucleotide-binding</keyword>
<name>A0AAQ3TLX3_PASNO</name>
<proteinExistence type="inferred from homology"/>
<keyword evidence="3" id="KW-0067">ATP-binding</keyword>
<dbReference type="Proteomes" id="UP001341281">
    <property type="component" value="Chromosome 05"/>
</dbReference>
<dbReference type="SUPFAM" id="SSF53067">
    <property type="entry name" value="Actin-like ATPase domain"/>
    <property type="match status" value="2"/>
</dbReference>
<organism evidence="4 5">
    <name type="scientific">Paspalum notatum var. saurae</name>
    <dbReference type="NCBI Taxonomy" id="547442"/>
    <lineage>
        <taxon>Eukaryota</taxon>
        <taxon>Viridiplantae</taxon>
        <taxon>Streptophyta</taxon>
        <taxon>Embryophyta</taxon>
        <taxon>Tracheophyta</taxon>
        <taxon>Spermatophyta</taxon>
        <taxon>Magnoliopsida</taxon>
        <taxon>Liliopsida</taxon>
        <taxon>Poales</taxon>
        <taxon>Poaceae</taxon>
        <taxon>PACMAD clade</taxon>
        <taxon>Panicoideae</taxon>
        <taxon>Andropogonodae</taxon>
        <taxon>Paspaleae</taxon>
        <taxon>Paspalinae</taxon>
        <taxon>Paspalum</taxon>
    </lineage>
</organism>
<dbReference type="GO" id="GO:0005524">
    <property type="term" value="F:ATP binding"/>
    <property type="evidence" value="ECO:0007669"/>
    <property type="project" value="UniProtKB-KW"/>
</dbReference>
<keyword evidence="5" id="KW-1185">Reference proteome</keyword>
<evidence type="ECO:0000256" key="3">
    <source>
        <dbReference type="ARBA" id="ARBA00022840"/>
    </source>
</evidence>
<dbReference type="PRINTS" id="PR00301">
    <property type="entry name" value="HEATSHOCK70"/>
</dbReference>
<evidence type="ECO:0008006" key="6">
    <source>
        <dbReference type="Google" id="ProtNLM"/>
    </source>
</evidence>
<protein>
    <recommendedName>
        <fullName evidence="6">Heat shock protein 70</fullName>
    </recommendedName>
</protein>
<dbReference type="AlphaFoldDB" id="A0AAQ3TLX3"/>
<sequence length="306" mass="33199">QNNEYEEDIVQRAIERAPYKIVARDDDSPSIQVKAKDSSFKQVGLTEMASKVIGELKSKAEEQLGHTAHYAVMTIPQHFGLASWMEALRAGRTAGLDVVSTVSEPTAIAAAHGLHMKLREGGNALVLHVGGGTSDARVVTLMDGAPQVTGYWDDPFLGGDDFDQRIVDYFAKLIKDEARNGHKPGQGCSGEAENGALSSQEHVQVTIGSLADGVDFLEPLSRSKFEELNDDLFRKVVALVDRVLAEAELQRSKNKIDEIVLVGGSSMILKIQRLVKDYFGGREPNVSVKPDEAVALGAALHFHSSH</sequence>
<feature type="non-terminal residue" evidence="4">
    <location>
        <position position="306"/>
    </location>
</feature>
<evidence type="ECO:0000256" key="1">
    <source>
        <dbReference type="ARBA" id="ARBA00007381"/>
    </source>
</evidence>
<evidence type="ECO:0000313" key="4">
    <source>
        <dbReference type="EMBL" id="WVZ74274.1"/>
    </source>
</evidence>